<evidence type="ECO:0000313" key="2">
    <source>
        <dbReference type="EMBL" id="QTA90041.1"/>
    </source>
</evidence>
<keyword evidence="3" id="KW-1185">Reference proteome</keyword>
<dbReference type="AlphaFoldDB" id="A0A975GQH0"/>
<reference evidence="2" key="1">
    <citation type="journal article" date="2021" name="Microb. Physiol.">
        <title>Proteogenomic Insights into the Physiology of Marine, Sulfate-Reducing, Filamentous Desulfonema limicola and Desulfonema magnum.</title>
        <authorList>
            <person name="Schnaars V."/>
            <person name="Wohlbrand L."/>
            <person name="Scheve S."/>
            <person name="Hinrichs C."/>
            <person name="Reinhardt R."/>
            <person name="Rabus R."/>
        </authorList>
    </citation>
    <scope>NUCLEOTIDE SEQUENCE</scope>
    <source>
        <strain evidence="2">4be13</strain>
    </source>
</reference>
<dbReference type="KEGG" id="dmm:dnm_061010"/>
<organism evidence="2 3">
    <name type="scientific">Desulfonema magnum</name>
    <dbReference type="NCBI Taxonomy" id="45655"/>
    <lineage>
        <taxon>Bacteria</taxon>
        <taxon>Pseudomonadati</taxon>
        <taxon>Thermodesulfobacteriota</taxon>
        <taxon>Desulfobacteria</taxon>
        <taxon>Desulfobacterales</taxon>
        <taxon>Desulfococcaceae</taxon>
        <taxon>Desulfonema</taxon>
    </lineage>
</organism>
<name>A0A975GQH0_9BACT</name>
<feature type="domain" description="PIN" evidence="1">
    <location>
        <begin position="3"/>
        <end position="131"/>
    </location>
</feature>
<proteinExistence type="predicted"/>
<dbReference type="EMBL" id="CP061800">
    <property type="protein sequence ID" value="QTA90041.1"/>
    <property type="molecule type" value="Genomic_DNA"/>
</dbReference>
<dbReference type="Pfam" id="PF01850">
    <property type="entry name" value="PIN"/>
    <property type="match status" value="1"/>
</dbReference>
<protein>
    <submittedName>
        <fullName evidence="2">PIN domain-containing protein</fullName>
    </submittedName>
</protein>
<accession>A0A975GQH0</accession>
<dbReference type="InterPro" id="IPR029060">
    <property type="entry name" value="PIN-like_dom_sf"/>
</dbReference>
<evidence type="ECO:0000259" key="1">
    <source>
        <dbReference type="Pfam" id="PF01850"/>
    </source>
</evidence>
<dbReference type="InterPro" id="IPR002716">
    <property type="entry name" value="PIN_dom"/>
</dbReference>
<dbReference type="Gene3D" id="3.40.50.1010">
    <property type="entry name" value="5'-nuclease"/>
    <property type="match status" value="1"/>
</dbReference>
<dbReference type="SUPFAM" id="SSF88723">
    <property type="entry name" value="PIN domain-like"/>
    <property type="match status" value="1"/>
</dbReference>
<dbReference type="Proteomes" id="UP000663722">
    <property type="component" value="Chromosome"/>
</dbReference>
<evidence type="ECO:0000313" key="3">
    <source>
        <dbReference type="Proteomes" id="UP000663722"/>
    </source>
</evidence>
<sequence length="145" mass="15860">MKILPDTSVLVAAMVESHPIHSKALPWLEKVKNKNYIGVVAAHSLAELYAILTTLPIQPRISPPAARQLIRYNILDSFEVVSLSVEDYAAIIEHLSDLGIVGGMIYDAALILHTAFKVNIDKVVTLNKESFLSVYPDLAGKIVSP</sequence>
<gene>
    <name evidence="2" type="ORF">dnm_061010</name>
</gene>
<dbReference type="RefSeq" id="WP_207678419.1">
    <property type="nucleotide sequence ID" value="NZ_CP061800.1"/>
</dbReference>